<evidence type="ECO:0000256" key="4">
    <source>
        <dbReference type="ARBA" id="ARBA00013039"/>
    </source>
</evidence>
<reference evidence="11 12" key="1">
    <citation type="submission" date="2019-08" db="EMBL/GenBank/DDBJ databases">
        <authorList>
            <person name="Alioto T."/>
            <person name="Alioto T."/>
            <person name="Gomez Garrido J."/>
        </authorList>
    </citation>
    <scope>NUCLEOTIDE SEQUENCE [LARGE SCALE GENOMIC DNA]</scope>
</reference>
<dbReference type="InterPro" id="IPR022764">
    <property type="entry name" value="Peptidase_S54_rhomboid_dom"/>
</dbReference>
<dbReference type="InterPro" id="IPR035952">
    <property type="entry name" value="Rhomboid-like_sf"/>
</dbReference>
<dbReference type="PANTHER" id="PTHR43731">
    <property type="entry name" value="RHOMBOID PROTEASE"/>
    <property type="match status" value="1"/>
</dbReference>
<gene>
    <name evidence="11" type="ORF">CINCED_3A016383</name>
</gene>
<keyword evidence="8 9" id="KW-0472">Membrane</keyword>
<evidence type="ECO:0000256" key="6">
    <source>
        <dbReference type="ARBA" id="ARBA00022801"/>
    </source>
</evidence>
<dbReference type="AlphaFoldDB" id="A0A5E4MKI5"/>
<dbReference type="SUPFAM" id="SSF144091">
    <property type="entry name" value="Rhomboid-like"/>
    <property type="match status" value="1"/>
</dbReference>
<evidence type="ECO:0000256" key="9">
    <source>
        <dbReference type="SAM" id="Phobius"/>
    </source>
</evidence>
<dbReference type="InterPro" id="IPR050925">
    <property type="entry name" value="Rhomboid_protease_S54"/>
</dbReference>
<dbReference type="EC" id="3.4.21.105" evidence="4"/>
<feature type="transmembrane region" description="Helical" evidence="9">
    <location>
        <begin position="119"/>
        <end position="137"/>
    </location>
</feature>
<feature type="transmembrane region" description="Helical" evidence="9">
    <location>
        <begin position="200"/>
        <end position="217"/>
    </location>
</feature>
<dbReference type="EMBL" id="CABPRJ010000500">
    <property type="protein sequence ID" value="VVC29874.1"/>
    <property type="molecule type" value="Genomic_DNA"/>
</dbReference>
<accession>A0A5E4MKI5</accession>
<evidence type="ECO:0000256" key="5">
    <source>
        <dbReference type="ARBA" id="ARBA00022692"/>
    </source>
</evidence>
<sequence length="332" mass="38114">MSCLLSKAYSVKTCVQIKKLTVSANHFFPRRAFNEPFRRHKRQQSFTSSLFKPTLFCLTVSSGAIVVATIAQYERVQKSIVPIRLQTYYRQRQNIMNQNNGIFSNLKNLWNKTQPSEKIFGTILFLNALVFLAWQIPRWQGTMIKYFTTDALAKRIPVSSLLLSAFSHSSLVHLSFNMFALHSFCRGVIQWGDMAPEEFTAMYISSCVVSSLASIVFRRRIKSPGISLGASGAILSVVAYFSISHPKEHCSIIFLPTLQFEAIYALYGIVSLDTLGLILRWKVLDHAAHLGGTIFGLIWYKYISMYVWGNRKYIVNNWIMLKQMFQTKSRRW</sequence>
<keyword evidence="12" id="KW-1185">Reference proteome</keyword>
<keyword evidence="6" id="KW-0378">Hydrolase</keyword>
<dbReference type="Proteomes" id="UP000325440">
    <property type="component" value="Unassembled WGS sequence"/>
</dbReference>
<comment type="catalytic activity">
    <reaction evidence="1">
        <text>Cleaves type-1 transmembrane domains using a catalytic dyad composed of serine and histidine that are contributed by different transmembrane domains.</text>
        <dbReference type="EC" id="3.4.21.105"/>
    </reaction>
</comment>
<dbReference type="FunFam" id="1.20.1540.10:FF:000012">
    <property type="entry name" value="Rhomboid family protein"/>
    <property type="match status" value="1"/>
</dbReference>
<keyword evidence="5 9" id="KW-0812">Transmembrane</keyword>
<keyword evidence="7 9" id="KW-1133">Transmembrane helix</keyword>
<comment type="similarity">
    <text evidence="3">Belongs to the peptidase S54 family.</text>
</comment>
<name>A0A5E4MKI5_9HEMI</name>
<evidence type="ECO:0000256" key="3">
    <source>
        <dbReference type="ARBA" id="ARBA00009045"/>
    </source>
</evidence>
<evidence type="ECO:0000259" key="10">
    <source>
        <dbReference type="Pfam" id="PF01694"/>
    </source>
</evidence>
<proteinExistence type="inferred from homology"/>
<evidence type="ECO:0000256" key="2">
    <source>
        <dbReference type="ARBA" id="ARBA00004141"/>
    </source>
</evidence>
<feature type="domain" description="Peptidase S54 rhomboid" evidence="10">
    <location>
        <begin position="160"/>
        <end position="302"/>
    </location>
</feature>
<dbReference type="Gene3D" id="1.20.1540.10">
    <property type="entry name" value="Rhomboid-like"/>
    <property type="match status" value="1"/>
</dbReference>
<evidence type="ECO:0000313" key="11">
    <source>
        <dbReference type="EMBL" id="VVC29874.1"/>
    </source>
</evidence>
<comment type="subcellular location">
    <subcellularLocation>
        <location evidence="2">Membrane</location>
        <topology evidence="2">Multi-pass membrane protein</topology>
    </subcellularLocation>
</comment>
<dbReference type="Pfam" id="PF01694">
    <property type="entry name" value="Rhomboid"/>
    <property type="match status" value="1"/>
</dbReference>
<organism evidence="11 12">
    <name type="scientific">Cinara cedri</name>
    <dbReference type="NCBI Taxonomy" id="506608"/>
    <lineage>
        <taxon>Eukaryota</taxon>
        <taxon>Metazoa</taxon>
        <taxon>Ecdysozoa</taxon>
        <taxon>Arthropoda</taxon>
        <taxon>Hexapoda</taxon>
        <taxon>Insecta</taxon>
        <taxon>Pterygota</taxon>
        <taxon>Neoptera</taxon>
        <taxon>Paraneoptera</taxon>
        <taxon>Hemiptera</taxon>
        <taxon>Sternorrhyncha</taxon>
        <taxon>Aphidomorpha</taxon>
        <taxon>Aphidoidea</taxon>
        <taxon>Aphididae</taxon>
        <taxon>Lachninae</taxon>
        <taxon>Cinara</taxon>
    </lineage>
</organism>
<dbReference type="GO" id="GO:0004252">
    <property type="term" value="F:serine-type endopeptidase activity"/>
    <property type="evidence" value="ECO:0007669"/>
    <property type="project" value="InterPro"/>
</dbReference>
<feature type="transmembrane region" description="Helical" evidence="9">
    <location>
        <begin position="224"/>
        <end position="243"/>
    </location>
</feature>
<evidence type="ECO:0000256" key="7">
    <source>
        <dbReference type="ARBA" id="ARBA00022989"/>
    </source>
</evidence>
<feature type="transmembrane region" description="Helical" evidence="9">
    <location>
        <begin position="158"/>
        <end position="180"/>
    </location>
</feature>
<protein>
    <recommendedName>
        <fullName evidence="4">rhomboid protease</fullName>
        <ecNumber evidence="4">3.4.21.105</ecNumber>
    </recommendedName>
</protein>
<feature type="transmembrane region" description="Helical" evidence="9">
    <location>
        <begin position="288"/>
        <end position="308"/>
    </location>
</feature>
<evidence type="ECO:0000313" key="12">
    <source>
        <dbReference type="Proteomes" id="UP000325440"/>
    </source>
</evidence>
<dbReference type="OrthoDB" id="10260614at2759"/>
<evidence type="ECO:0000256" key="8">
    <source>
        <dbReference type="ARBA" id="ARBA00023136"/>
    </source>
</evidence>
<feature type="transmembrane region" description="Helical" evidence="9">
    <location>
        <begin position="50"/>
        <end position="71"/>
    </location>
</feature>
<dbReference type="GO" id="GO:0016020">
    <property type="term" value="C:membrane"/>
    <property type="evidence" value="ECO:0007669"/>
    <property type="project" value="UniProtKB-SubCell"/>
</dbReference>
<dbReference type="GO" id="GO:0006465">
    <property type="term" value="P:signal peptide processing"/>
    <property type="evidence" value="ECO:0007669"/>
    <property type="project" value="TreeGrafter"/>
</dbReference>
<evidence type="ECO:0000256" key="1">
    <source>
        <dbReference type="ARBA" id="ARBA00000156"/>
    </source>
</evidence>
<feature type="transmembrane region" description="Helical" evidence="9">
    <location>
        <begin position="263"/>
        <end position="281"/>
    </location>
</feature>
<dbReference type="PANTHER" id="PTHR43731:SF14">
    <property type="entry name" value="PRESENILIN-ASSOCIATED RHOMBOID-LIKE PROTEIN, MITOCHONDRIAL"/>
    <property type="match status" value="1"/>
</dbReference>